<dbReference type="AlphaFoldDB" id="A0A511XPR6"/>
<accession>A0A511XPR6</accession>
<sequence length="45" mass="5059">MRSLREQEAEAAFPAVTALFHNKRESVRIRPESPILTSEEAVFSG</sequence>
<organism evidence="1 2">
    <name type="scientific">Acetobacter oeni</name>
    <dbReference type="NCBI Taxonomy" id="304077"/>
    <lineage>
        <taxon>Bacteria</taxon>
        <taxon>Pseudomonadati</taxon>
        <taxon>Pseudomonadota</taxon>
        <taxon>Alphaproteobacteria</taxon>
        <taxon>Acetobacterales</taxon>
        <taxon>Acetobacteraceae</taxon>
        <taxon>Acetobacter</taxon>
    </lineage>
</organism>
<evidence type="ECO:0000313" key="1">
    <source>
        <dbReference type="EMBL" id="GEN64945.1"/>
    </source>
</evidence>
<evidence type="ECO:0000313" key="2">
    <source>
        <dbReference type="Proteomes" id="UP000321746"/>
    </source>
</evidence>
<protein>
    <submittedName>
        <fullName evidence="1">Uncharacterized protein</fullName>
    </submittedName>
</protein>
<reference evidence="1 2" key="1">
    <citation type="submission" date="2019-07" db="EMBL/GenBank/DDBJ databases">
        <title>Whole genome shotgun sequence of Acetobacter oeni NBRC 105207.</title>
        <authorList>
            <person name="Hosoyama A."/>
            <person name="Uohara A."/>
            <person name="Ohji S."/>
            <person name="Ichikawa N."/>
        </authorList>
    </citation>
    <scope>NUCLEOTIDE SEQUENCE [LARGE SCALE GENOMIC DNA]</scope>
    <source>
        <strain evidence="1 2">NBRC 105207</strain>
    </source>
</reference>
<gene>
    <name evidence="1" type="ORF">AOE01nite_31690</name>
</gene>
<keyword evidence="2" id="KW-1185">Reference proteome</keyword>
<name>A0A511XPR6_9PROT</name>
<comment type="caution">
    <text evidence="1">The sequence shown here is derived from an EMBL/GenBank/DDBJ whole genome shotgun (WGS) entry which is preliminary data.</text>
</comment>
<proteinExistence type="predicted"/>
<dbReference type="EMBL" id="BJYG01000062">
    <property type="protein sequence ID" value="GEN64945.1"/>
    <property type="molecule type" value="Genomic_DNA"/>
</dbReference>
<dbReference type="Proteomes" id="UP000321746">
    <property type="component" value="Unassembled WGS sequence"/>
</dbReference>